<name>A0A4P5PAT6_9ENTE</name>
<dbReference type="PANTHER" id="PTHR46383">
    <property type="entry name" value="ASPARTATE AMINOTRANSFERASE"/>
    <property type="match status" value="1"/>
</dbReference>
<dbReference type="PROSITE" id="PS00105">
    <property type="entry name" value="AA_TRANSFER_CLASS_1"/>
    <property type="match status" value="1"/>
</dbReference>
<dbReference type="InterPro" id="IPR004839">
    <property type="entry name" value="Aminotransferase_I/II_large"/>
</dbReference>
<dbReference type="InterPro" id="IPR015424">
    <property type="entry name" value="PyrdxlP-dep_Trfase"/>
</dbReference>
<dbReference type="SMR" id="A0A4P5PAT6"/>
<dbReference type="PANTHER" id="PTHR46383:SF1">
    <property type="entry name" value="ASPARTATE AMINOTRANSFERASE"/>
    <property type="match status" value="1"/>
</dbReference>
<dbReference type="Proteomes" id="UP000290567">
    <property type="component" value="Unassembled WGS sequence"/>
</dbReference>
<dbReference type="AlphaFoldDB" id="A0A4P5PAT6"/>
<dbReference type="Gene3D" id="3.90.1150.10">
    <property type="entry name" value="Aspartate Aminotransferase, domain 1"/>
    <property type="match status" value="1"/>
</dbReference>
<keyword evidence="5" id="KW-0663">Pyridoxal phosphate</keyword>
<organism evidence="8 9">
    <name type="scientific">Enterococcus florum</name>
    <dbReference type="NCBI Taxonomy" id="2480627"/>
    <lineage>
        <taxon>Bacteria</taxon>
        <taxon>Bacillati</taxon>
        <taxon>Bacillota</taxon>
        <taxon>Bacilli</taxon>
        <taxon>Lactobacillales</taxon>
        <taxon>Enterococcaceae</taxon>
        <taxon>Enterococcus</taxon>
    </lineage>
</organism>
<gene>
    <name evidence="8" type="ORF">NRIC_05030</name>
</gene>
<dbReference type="GO" id="GO:0006520">
    <property type="term" value="P:amino acid metabolic process"/>
    <property type="evidence" value="ECO:0007669"/>
    <property type="project" value="InterPro"/>
</dbReference>
<dbReference type="Gene3D" id="1.10.20.110">
    <property type="match status" value="1"/>
</dbReference>
<keyword evidence="9" id="KW-1185">Reference proteome</keyword>
<protein>
    <recommendedName>
        <fullName evidence="6">Aminotransferase</fullName>
        <ecNumber evidence="6">2.6.1.-</ecNumber>
    </recommendedName>
</protein>
<dbReference type="SUPFAM" id="SSF53383">
    <property type="entry name" value="PLP-dependent transferases"/>
    <property type="match status" value="1"/>
</dbReference>
<comment type="similarity">
    <text evidence="2 6">Belongs to the class-I pyridoxal-phosphate-dependent aminotransferase family.</text>
</comment>
<dbReference type="InterPro" id="IPR015422">
    <property type="entry name" value="PyrdxlP-dep_Trfase_small"/>
</dbReference>
<dbReference type="NCBIfam" id="TIGR03801">
    <property type="entry name" value="asp_4_decarbox"/>
    <property type="match status" value="1"/>
</dbReference>
<comment type="cofactor">
    <cofactor evidence="1 6">
        <name>pyridoxal 5'-phosphate</name>
        <dbReference type="ChEBI" id="CHEBI:597326"/>
    </cofactor>
</comment>
<dbReference type="EMBL" id="BJCC01000004">
    <property type="protein sequence ID" value="GCF92612.1"/>
    <property type="molecule type" value="Genomic_DNA"/>
</dbReference>
<dbReference type="NCBIfam" id="NF006755">
    <property type="entry name" value="PRK09275.1"/>
    <property type="match status" value="1"/>
</dbReference>
<dbReference type="InterPro" id="IPR022518">
    <property type="entry name" value="Aspartate_4-decarboxylase"/>
</dbReference>
<keyword evidence="3 6" id="KW-0032">Aminotransferase</keyword>
<proteinExistence type="inferred from homology"/>
<dbReference type="InterPro" id="IPR050596">
    <property type="entry name" value="AspAT/PAT-like"/>
</dbReference>
<evidence type="ECO:0000313" key="8">
    <source>
        <dbReference type="EMBL" id="GCF92612.1"/>
    </source>
</evidence>
<evidence type="ECO:0000256" key="1">
    <source>
        <dbReference type="ARBA" id="ARBA00001933"/>
    </source>
</evidence>
<dbReference type="Pfam" id="PF00155">
    <property type="entry name" value="Aminotran_1_2"/>
    <property type="match status" value="1"/>
</dbReference>
<dbReference type="GO" id="GO:0030170">
    <property type="term" value="F:pyridoxal phosphate binding"/>
    <property type="evidence" value="ECO:0007669"/>
    <property type="project" value="InterPro"/>
</dbReference>
<feature type="domain" description="Aminotransferase class I/classII large" evidence="7">
    <location>
        <begin position="180"/>
        <end position="517"/>
    </location>
</feature>
<evidence type="ECO:0000256" key="6">
    <source>
        <dbReference type="RuleBase" id="RU000481"/>
    </source>
</evidence>
<evidence type="ECO:0000256" key="5">
    <source>
        <dbReference type="ARBA" id="ARBA00022898"/>
    </source>
</evidence>
<keyword evidence="4 6" id="KW-0808">Transferase</keyword>
<evidence type="ECO:0000313" key="9">
    <source>
        <dbReference type="Proteomes" id="UP000290567"/>
    </source>
</evidence>
<dbReference type="InterPro" id="IPR004838">
    <property type="entry name" value="NHTrfase_class1_PyrdxlP-BS"/>
</dbReference>
<dbReference type="RefSeq" id="WP_146621114.1">
    <property type="nucleotide sequence ID" value="NZ_BJCC01000004.1"/>
</dbReference>
<dbReference type="Gene3D" id="3.40.640.10">
    <property type="entry name" value="Type I PLP-dependent aspartate aminotransferase-like (Major domain)"/>
    <property type="match status" value="1"/>
</dbReference>
<sequence length="533" mass="60604">MPIVTEEALEELSPFELSLFLEQKVHENNDERTTLLNAGRGNPNWTAPTPREAYFLLGQFAVQETLYDTEQLTGSMITEQEGREQRFLTFLAGHPGKGAAFLKKIWFSDNNYLGMPKNLWLTQIIDHIIGDNYPHPVRCLTACETPIKAYLNQELFADQAAPFDIFAVEGGTAGICYIFDTLIHNFLLKQGDKIALMLPTFAPYLEIPELPQYAFDVVKLQAKQTILEGKMSYQFPDSEINKLRDTSIKAVFVVNPSNPTANAICPSTIQLLKKIVKEDHPELMILTDDVYGTFVPEFRSLFAELPYNTTCIYSYSKYFGATGWRIGTIAVAKDNLFDDLITQLPEPLKTRLNARYASLASDPSTISFIDRIVADSRDIALNHAAGLSSPQQVMMTLFSLYSLLDEGQAYKQEVMTICHEREKLLFHTLGLEEPLKALDTAYYCEINFEEWTRKRYGAEFSNYLKNSWTVTKILTILAEKEKLMLLKANAFGSDEWSVRISLANLSTNQYAEVGQRIIHLIEDIRDEWLLTQQ</sequence>
<evidence type="ECO:0000256" key="2">
    <source>
        <dbReference type="ARBA" id="ARBA00007441"/>
    </source>
</evidence>
<evidence type="ECO:0000256" key="3">
    <source>
        <dbReference type="ARBA" id="ARBA00022576"/>
    </source>
</evidence>
<dbReference type="InterPro" id="IPR015421">
    <property type="entry name" value="PyrdxlP-dep_Trfase_major"/>
</dbReference>
<accession>A0A4P5PAT6</accession>
<reference evidence="9" key="1">
    <citation type="submission" date="2019-02" db="EMBL/GenBank/DDBJ databases">
        <title>Draft genome sequence of Enterococcus sp. Gos25-1.</title>
        <authorList>
            <person name="Tanaka N."/>
            <person name="Shiwa Y."/>
            <person name="Fujita N."/>
        </authorList>
    </citation>
    <scope>NUCLEOTIDE SEQUENCE [LARGE SCALE GENOMIC DNA]</scope>
    <source>
        <strain evidence="9">Gos25-1</strain>
    </source>
</reference>
<dbReference type="EC" id="2.6.1.-" evidence="6"/>
<dbReference type="OrthoDB" id="9804407at2"/>
<dbReference type="GO" id="GO:0008483">
    <property type="term" value="F:transaminase activity"/>
    <property type="evidence" value="ECO:0007669"/>
    <property type="project" value="UniProtKB-KW"/>
</dbReference>
<evidence type="ECO:0000259" key="7">
    <source>
        <dbReference type="Pfam" id="PF00155"/>
    </source>
</evidence>
<evidence type="ECO:0000256" key="4">
    <source>
        <dbReference type="ARBA" id="ARBA00022679"/>
    </source>
</evidence>
<comment type="caution">
    <text evidence="8">The sequence shown here is derived from an EMBL/GenBank/DDBJ whole genome shotgun (WGS) entry which is preliminary data.</text>
</comment>